<dbReference type="GO" id="GO:0016301">
    <property type="term" value="F:kinase activity"/>
    <property type="evidence" value="ECO:0007669"/>
    <property type="project" value="UniProtKB-KW"/>
</dbReference>
<dbReference type="GO" id="GO:0016773">
    <property type="term" value="F:phosphotransferase activity, alcohol group as acceptor"/>
    <property type="evidence" value="ECO:0007669"/>
    <property type="project" value="InterPro"/>
</dbReference>
<protein>
    <recommendedName>
        <fullName evidence="9">Carbohydrate kinase</fullName>
    </recommendedName>
</protein>
<dbReference type="Proteomes" id="UP000051999">
    <property type="component" value="Unassembled WGS sequence"/>
</dbReference>
<keyword evidence="8" id="KW-1185">Reference proteome</keyword>
<evidence type="ECO:0000256" key="2">
    <source>
        <dbReference type="ARBA" id="ARBA00022679"/>
    </source>
</evidence>
<organism evidence="7 8">
    <name type="scientific">Furfurilactobacillus rossiae DSM 15814</name>
    <dbReference type="NCBI Taxonomy" id="1114972"/>
    <lineage>
        <taxon>Bacteria</taxon>
        <taxon>Bacillati</taxon>
        <taxon>Bacillota</taxon>
        <taxon>Bacilli</taxon>
        <taxon>Lactobacillales</taxon>
        <taxon>Lactobacillaceae</taxon>
        <taxon>Furfurilactobacillus</taxon>
    </lineage>
</organism>
<dbReference type="PANTHER" id="PTHR43095">
    <property type="entry name" value="SUGAR KINASE"/>
    <property type="match status" value="1"/>
</dbReference>
<dbReference type="InterPro" id="IPR018485">
    <property type="entry name" value="FGGY_C"/>
</dbReference>
<dbReference type="STRING" id="1114972.FD35_GL002122"/>
<dbReference type="eggNOG" id="COG1070">
    <property type="taxonomic scope" value="Bacteria"/>
</dbReference>
<evidence type="ECO:0000259" key="5">
    <source>
        <dbReference type="Pfam" id="PF00370"/>
    </source>
</evidence>
<dbReference type="InterPro" id="IPR043129">
    <property type="entry name" value="ATPase_NBD"/>
</dbReference>
<dbReference type="InterPro" id="IPR018483">
    <property type="entry name" value="Carb_kinase_FGGY_CS"/>
</dbReference>
<accession>A0A0R1RS19</accession>
<keyword evidence="3 4" id="KW-0418">Kinase</keyword>
<dbReference type="RefSeq" id="WP_017262973.1">
    <property type="nucleotide sequence ID" value="NZ_AUAW01000006.1"/>
</dbReference>
<dbReference type="PIRSF" id="PIRSF000538">
    <property type="entry name" value="GlpK"/>
    <property type="match status" value="1"/>
</dbReference>
<feature type="domain" description="Carbohydrate kinase FGGY C-terminal" evidence="6">
    <location>
        <begin position="257"/>
        <end position="447"/>
    </location>
</feature>
<sequence>MHYFLTIDNGGTNTKVVLIDEHGAQVDVFSFPTKDIEPSPGFHEIQLDELFKNLMHAIKTLINRMKVPISEIVGITTVGHGKGLYVLNKDNRPFMNGILSADSRAESLAEKYESNVNQIFEISHQHVMPSQAPVILKWLKDNRRADYDQIGAVLSNKDFIRYLLTGKVVQERGDASGNNLINLKTGEYDSRLTHFFGISEIYEALPSLVNATDCCGQISKDVARQSGLPEGLSVYAGMFDIDACAIATGVLDDSLFSIIAGTWNMNIFPSRTLAPDSSGLMNSLLPTNQYLIEASSPTSAGNLNIIIKMLMTAEIRDAQASGKSIYDTLESFLESTDATFTKVLFYPFLYGSNLSPDAEGSFIGLRSGTTKSELIKSVYEGICFAHRQHFEQLLAVLGHRPKAIRMSGGAVNSPSWVQMFANVLNLPIELTDVSELGGLGGAMAIGVGANIFNDFGEAVNQMTHVIKRIEPDPRQVDLYATKYETYQTFGRAMDNQWEQLDLMQRKMNTIDD</sequence>
<dbReference type="OrthoDB" id="9805576at2"/>
<proteinExistence type="inferred from homology"/>
<evidence type="ECO:0000313" key="7">
    <source>
        <dbReference type="EMBL" id="KRL56083.1"/>
    </source>
</evidence>
<evidence type="ECO:0000256" key="3">
    <source>
        <dbReference type="ARBA" id="ARBA00022777"/>
    </source>
</evidence>
<evidence type="ECO:0000256" key="4">
    <source>
        <dbReference type="RuleBase" id="RU003733"/>
    </source>
</evidence>
<evidence type="ECO:0000259" key="6">
    <source>
        <dbReference type="Pfam" id="PF02782"/>
    </source>
</evidence>
<comment type="similarity">
    <text evidence="1 4">Belongs to the FGGY kinase family.</text>
</comment>
<dbReference type="PANTHER" id="PTHR43095:SF3">
    <property type="entry name" value="L-XYLULOSE_3-KETO-L-GULONATE KINASE"/>
    <property type="match status" value="1"/>
</dbReference>
<gene>
    <name evidence="7" type="ORF">FD35_GL002122</name>
</gene>
<dbReference type="EMBL" id="AZFF01000005">
    <property type="protein sequence ID" value="KRL56083.1"/>
    <property type="molecule type" value="Genomic_DNA"/>
</dbReference>
<dbReference type="PATRIC" id="fig|1114972.6.peg.2169"/>
<dbReference type="Pfam" id="PF00370">
    <property type="entry name" value="FGGY_N"/>
    <property type="match status" value="1"/>
</dbReference>
<dbReference type="CDD" id="cd07802">
    <property type="entry name" value="ASKHA_NBD_FGGY_EcLyxK-like"/>
    <property type="match status" value="1"/>
</dbReference>
<evidence type="ECO:0000256" key="1">
    <source>
        <dbReference type="ARBA" id="ARBA00009156"/>
    </source>
</evidence>
<dbReference type="InterPro" id="IPR050406">
    <property type="entry name" value="FGGY_Carb_Kinase"/>
</dbReference>
<evidence type="ECO:0008006" key="9">
    <source>
        <dbReference type="Google" id="ProtNLM"/>
    </source>
</evidence>
<dbReference type="PROSITE" id="PS00445">
    <property type="entry name" value="FGGY_KINASES_2"/>
    <property type="match status" value="1"/>
</dbReference>
<evidence type="ECO:0000313" key="8">
    <source>
        <dbReference type="Proteomes" id="UP000051999"/>
    </source>
</evidence>
<dbReference type="GO" id="GO:0005975">
    <property type="term" value="P:carbohydrate metabolic process"/>
    <property type="evidence" value="ECO:0007669"/>
    <property type="project" value="InterPro"/>
</dbReference>
<dbReference type="Gene3D" id="3.30.420.40">
    <property type="match status" value="2"/>
</dbReference>
<dbReference type="SUPFAM" id="SSF53067">
    <property type="entry name" value="Actin-like ATPase domain"/>
    <property type="match status" value="2"/>
</dbReference>
<dbReference type="InterPro" id="IPR018484">
    <property type="entry name" value="FGGY_N"/>
</dbReference>
<dbReference type="InterPro" id="IPR000577">
    <property type="entry name" value="Carb_kinase_FGGY"/>
</dbReference>
<keyword evidence="2 4" id="KW-0808">Transferase</keyword>
<dbReference type="AlphaFoldDB" id="A0A0R1RS19"/>
<reference evidence="7 8" key="1">
    <citation type="journal article" date="2015" name="Genome Announc.">
        <title>Expanding the biotechnology potential of lactobacilli through comparative genomics of 213 strains and associated genera.</title>
        <authorList>
            <person name="Sun Z."/>
            <person name="Harris H.M."/>
            <person name="McCann A."/>
            <person name="Guo C."/>
            <person name="Argimon S."/>
            <person name="Zhang W."/>
            <person name="Yang X."/>
            <person name="Jeffery I.B."/>
            <person name="Cooney J.C."/>
            <person name="Kagawa T.F."/>
            <person name="Liu W."/>
            <person name="Song Y."/>
            <person name="Salvetti E."/>
            <person name="Wrobel A."/>
            <person name="Rasinkangas P."/>
            <person name="Parkhill J."/>
            <person name="Rea M.C."/>
            <person name="O'Sullivan O."/>
            <person name="Ritari J."/>
            <person name="Douillard F.P."/>
            <person name="Paul Ross R."/>
            <person name="Yang R."/>
            <person name="Briner A.E."/>
            <person name="Felis G.E."/>
            <person name="de Vos W.M."/>
            <person name="Barrangou R."/>
            <person name="Klaenhammer T.R."/>
            <person name="Caufield P.W."/>
            <person name="Cui Y."/>
            <person name="Zhang H."/>
            <person name="O'Toole P.W."/>
        </authorList>
    </citation>
    <scope>NUCLEOTIDE SEQUENCE [LARGE SCALE GENOMIC DNA]</scope>
    <source>
        <strain evidence="7 8">DSM 15814</strain>
    </source>
</reference>
<dbReference type="Pfam" id="PF02782">
    <property type="entry name" value="FGGY_C"/>
    <property type="match status" value="1"/>
</dbReference>
<comment type="caution">
    <text evidence="7">The sequence shown here is derived from an EMBL/GenBank/DDBJ whole genome shotgun (WGS) entry which is preliminary data.</text>
</comment>
<name>A0A0R1RS19_9LACO</name>
<feature type="domain" description="Carbohydrate kinase FGGY N-terminal" evidence="5">
    <location>
        <begin position="3"/>
        <end position="245"/>
    </location>
</feature>